<evidence type="ECO:0000256" key="4">
    <source>
        <dbReference type="ARBA" id="ARBA00022692"/>
    </source>
</evidence>
<dbReference type="SUPFAM" id="SSF144091">
    <property type="entry name" value="Rhomboid-like"/>
    <property type="match status" value="1"/>
</dbReference>
<evidence type="ECO:0000256" key="9">
    <source>
        <dbReference type="SAM" id="Phobius"/>
    </source>
</evidence>
<name>A0A6N6RLG0_9FLAO</name>
<comment type="subcellular location">
    <subcellularLocation>
        <location evidence="1">Membrane</location>
        <topology evidence="1">Multi-pass membrane protein</topology>
    </subcellularLocation>
</comment>
<dbReference type="Proteomes" id="UP000468650">
    <property type="component" value="Unassembled WGS sequence"/>
</dbReference>
<evidence type="ECO:0000256" key="6">
    <source>
        <dbReference type="ARBA" id="ARBA00022989"/>
    </source>
</evidence>
<feature type="domain" description="Peptidase S54 rhomboid" evidence="10">
    <location>
        <begin position="50"/>
        <end position="185"/>
    </location>
</feature>
<evidence type="ECO:0000256" key="2">
    <source>
        <dbReference type="ARBA" id="ARBA00009045"/>
    </source>
</evidence>
<keyword evidence="3 11" id="KW-0645">Protease</keyword>
<keyword evidence="12" id="KW-1185">Reference proteome</keyword>
<keyword evidence="6 9" id="KW-1133">Transmembrane helix</keyword>
<dbReference type="GO" id="GO:0016020">
    <property type="term" value="C:membrane"/>
    <property type="evidence" value="ECO:0007669"/>
    <property type="project" value="UniProtKB-SubCell"/>
</dbReference>
<feature type="transmembrane region" description="Helical" evidence="9">
    <location>
        <begin position="50"/>
        <end position="77"/>
    </location>
</feature>
<evidence type="ECO:0000256" key="5">
    <source>
        <dbReference type="ARBA" id="ARBA00022801"/>
    </source>
</evidence>
<dbReference type="GO" id="GO:0004252">
    <property type="term" value="F:serine-type endopeptidase activity"/>
    <property type="evidence" value="ECO:0007669"/>
    <property type="project" value="InterPro"/>
</dbReference>
<dbReference type="PANTHER" id="PTHR43066">
    <property type="entry name" value="RHOMBOID-RELATED PROTEIN"/>
    <property type="match status" value="1"/>
</dbReference>
<evidence type="ECO:0000313" key="11">
    <source>
        <dbReference type="EMBL" id="KAB2814408.1"/>
    </source>
</evidence>
<dbReference type="Gene3D" id="1.20.1540.10">
    <property type="entry name" value="Rhomboid-like"/>
    <property type="match status" value="1"/>
</dbReference>
<dbReference type="GO" id="GO:0006508">
    <property type="term" value="P:proteolysis"/>
    <property type="evidence" value="ECO:0007669"/>
    <property type="project" value="UniProtKB-KW"/>
</dbReference>
<dbReference type="InterPro" id="IPR022764">
    <property type="entry name" value="Peptidase_S54_rhomboid_dom"/>
</dbReference>
<accession>A0A6N6RLG0</accession>
<sequence length="261" mass="29708">MNTMSPRKPLWTYTIIPAFVVLILFLIFAINEGFELEWSRFGLHPQEPKYWYGIFTFFFLHGSFEHFFNNAVALFVLLSLLRYFFPTHFIKVMLISIIVPAILTFFIGRAGSTHIGASGAVYALAVFLFISGILRLNRYLLGLSLLIAFLYGGLWWGVFPIEERISYEGHFAGAITGFVSALIFIYAPINPEVQEPTPEFEMEEDEIVDRIGDLWKTNYQVDVRYIYKDDTESNTDSPSGTSPNDDSGPAIPDDEQPKGRS</sequence>
<organism evidence="11 12">
    <name type="scientific">Phaeocystidibacter luteus</name>
    <dbReference type="NCBI Taxonomy" id="911197"/>
    <lineage>
        <taxon>Bacteria</taxon>
        <taxon>Pseudomonadati</taxon>
        <taxon>Bacteroidota</taxon>
        <taxon>Flavobacteriia</taxon>
        <taxon>Flavobacteriales</taxon>
        <taxon>Phaeocystidibacteraceae</taxon>
        <taxon>Phaeocystidibacter</taxon>
    </lineage>
</organism>
<comment type="similarity">
    <text evidence="2">Belongs to the peptidase S54 family.</text>
</comment>
<evidence type="ECO:0000313" key="12">
    <source>
        <dbReference type="Proteomes" id="UP000468650"/>
    </source>
</evidence>
<feature type="transmembrane region" description="Helical" evidence="9">
    <location>
        <begin position="12"/>
        <end position="30"/>
    </location>
</feature>
<evidence type="ECO:0000256" key="3">
    <source>
        <dbReference type="ARBA" id="ARBA00022670"/>
    </source>
</evidence>
<proteinExistence type="inferred from homology"/>
<dbReference type="PANTHER" id="PTHR43066:SF1">
    <property type="entry name" value="RHOMBOID PROTEIN 2"/>
    <property type="match status" value="1"/>
</dbReference>
<dbReference type="OrthoDB" id="465874at2"/>
<feature type="compositionally biased region" description="Polar residues" evidence="8">
    <location>
        <begin position="234"/>
        <end position="245"/>
    </location>
</feature>
<dbReference type="EMBL" id="WBVO01000001">
    <property type="protein sequence ID" value="KAB2814408.1"/>
    <property type="molecule type" value="Genomic_DNA"/>
</dbReference>
<reference evidence="11 12" key="1">
    <citation type="submission" date="2019-09" db="EMBL/GenBank/DDBJ databases">
        <title>Genomes of family Cryomorphaceae.</title>
        <authorList>
            <person name="Bowman J.P."/>
        </authorList>
    </citation>
    <scope>NUCLEOTIDE SEQUENCE [LARGE SCALE GENOMIC DNA]</scope>
    <source>
        <strain evidence="11 12">LMG 25704</strain>
    </source>
</reference>
<keyword evidence="7 9" id="KW-0472">Membrane</keyword>
<feature type="transmembrane region" description="Helical" evidence="9">
    <location>
        <begin position="170"/>
        <end position="189"/>
    </location>
</feature>
<dbReference type="InterPro" id="IPR035952">
    <property type="entry name" value="Rhomboid-like_sf"/>
</dbReference>
<dbReference type="Pfam" id="PF01694">
    <property type="entry name" value="Rhomboid"/>
    <property type="match status" value="1"/>
</dbReference>
<feature type="region of interest" description="Disordered" evidence="8">
    <location>
        <begin position="229"/>
        <end position="261"/>
    </location>
</feature>
<feature type="transmembrane region" description="Helical" evidence="9">
    <location>
        <begin position="89"/>
        <end position="108"/>
    </location>
</feature>
<protein>
    <submittedName>
        <fullName evidence="11">Rhomboid family intramembrane serine protease</fullName>
    </submittedName>
</protein>
<evidence type="ECO:0000256" key="1">
    <source>
        <dbReference type="ARBA" id="ARBA00004141"/>
    </source>
</evidence>
<evidence type="ECO:0000259" key="10">
    <source>
        <dbReference type="Pfam" id="PF01694"/>
    </source>
</evidence>
<feature type="transmembrane region" description="Helical" evidence="9">
    <location>
        <begin position="139"/>
        <end position="158"/>
    </location>
</feature>
<feature type="transmembrane region" description="Helical" evidence="9">
    <location>
        <begin position="114"/>
        <end position="134"/>
    </location>
</feature>
<evidence type="ECO:0000256" key="7">
    <source>
        <dbReference type="ARBA" id="ARBA00023136"/>
    </source>
</evidence>
<evidence type="ECO:0000256" key="8">
    <source>
        <dbReference type="SAM" id="MobiDB-lite"/>
    </source>
</evidence>
<comment type="caution">
    <text evidence="11">The sequence shown here is derived from an EMBL/GenBank/DDBJ whole genome shotgun (WGS) entry which is preliminary data.</text>
</comment>
<dbReference type="AlphaFoldDB" id="A0A6N6RLG0"/>
<keyword evidence="4 9" id="KW-0812">Transmembrane</keyword>
<keyword evidence="5" id="KW-0378">Hydrolase</keyword>
<gene>
    <name evidence="11" type="ORF">F8C67_01350</name>
</gene>